<dbReference type="InterPro" id="IPR004341">
    <property type="entry name" value="CAT_RNA-bd_dom"/>
</dbReference>
<proteinExistence type="predicted"/>
<organism evidence="3 4">
    <name type="scientific">Thalassorhabdus alkalitolerans</name>
    <dbReference type="NCBI Taxonomy" id="2282697"/>
    <lineage>
        <taxon>Bacteria</taxon>
        <taxon>Bacillati</taxon>
        <taxon>Bacillota</taxon>
        <taxon>Bacilli</taxon>
        <taxon>Bacillales</taxon>
        <taxon>Bacillaceae</taxon>
        <taxon>Thalassorhabdus</taxon>
    </lineage>
</organism>
<dbReference type="EMBL" id="JBHSOZ010000003">
    <property type="protein sequence ID" value="MFC5712479.1"/>
    <property type="molecule type" value="Genomic_DNA"/>
</dbReference>
<dbReference type="NCBIfam" id="NF047357">
    <property type="entry name" value="antiterm_GlcT"/>
    <property type="match status" value="1"/>
</dbReference>
<dbReference type="InterPro" id="IPR011608">
    <property type="entry name" value="PRD"/>
</dbReference>
<dbReference type="PROSITE" id="PS51372">
    <property type="entry name" value="PRD_2"/>
    <property type="match status" value="2"/>
</dbReference>
<feature type="domain" description="PRD" evidence="2">
    <location>
        <begin position="171"/>
        <end position="277"/>
    </location>
</feature>
<keyword evidence="1" id="KW-0677">Repeat</keyword>
<dbReference type="Proteomes" id="UP001596142">
    <property type="component" value="Unassembled WGS sequence"/>
</dbReference>
<dbReference type="Gene3D" id="1.10.1790.10">
    <property type="entry name" value="PRD domain"/>
    <property type="match status" value="1"/>
</dbReference>
<dbReference type="SUPFAM" id="SSF50151">
    <property type="entry name" value="SacY-like RNA-binding domain"/>
    <property type="match status" value="1"/>
</dbReference>
<comment type="caution">
    <text evidence="3">The sequence shown here is derived from an EMBL/GenBank/DDBJ whole genome shotgun (WGS) entry which is preliminary data.</text>
</comment>
<dbReference type="SUPFAM" id="SSF63520">
    <property type="entry name" value="PTS-regulatory domain, PRD"/>
    <property type="match status" value="2"/>
</dbReference>
<dbReference type="RefSeq" id="WP_385939636.1">
    <property type="nucleotide sequence ID" value="NZ_JBHSOZ010000003.1"/>
</dbReference>
<dbReference type="InterPro" id="IPR036650">
    <property type="entry name" value="CAT_RNA-bd_dom_sf"/>
</dbReference>
<dbReference type="Gene3D" id="2.30.24.10">
    <property type="entry name" value="CAT RNA-binding domain"/>
    <property type="match status" value="1"/>
</dbReference>
<protein>
    <submittedName>
        <fullName evidence="3">Glucose PTS transporter transcription antiterminator GlcT</fullName>
    </submittedName>
</protein>
<dbReference type="PANTHER" id="PTHR30185:SF16">
    <property type="entry name" value="PROTEIN GLCT"/>
    <property type="match status" value="1"/>
</dbReference>
<dbReference type="Pfam" id="PF00874">
    <property type="entry name" value="PRD"/>
    <property type="match status" value="2"/>
</dbReference>
<dbReference type="SMART" id="SM01061">
    <property type="entry name" value="CAT_RBD"/>
    <property type="match status" value="1"/>
</dbReference>
<gene>
    <name evidence="3" type="primary">glcT</name>
    <name evidence="3" type="ORF">ACFPU1_06775</name>
</gene>
<evidence type="ECO:0000256" key="1">
    <source>
        <dbReference type="ARBA" id="ARBA00022737"/>
    </source>
</evidence>
<name>A0ABW0YJD9_9BACI</name>
<accession>A0ABW0YJD9</accession>
<evidence type="ECO:0000259" key="2">
    <source>
        <dbReference type="PROSITE" id="PS51372"/>
    </source>
</evidence>
<feature type="domain" description="PRD" evidence="2">
    <location>
        <begin position="65"/>
        <end position="170"/>
    </location>
</feature>
<dbReference type="Gene3D" id="1.20.890.100">
    <property type="match status" value="1"/>
</dbReference>
<dbReference type="Pfam" id="PF03123">
    <property type="entry name" value="CAT_RBD"/>
    <property type="match status" value="1"/>
</dbReference>
<evidence type="ECO:0000313" key="3">
    <source>
        <dbReference type="EMBL" id="MFC5712479.1"/>
    </source>
</evidence>
<sequence>MKVLKVLNNNVVIAEHEEFEEVILTGKGIGFGKKTGDSVGEEKAEKFFILHGKEEQEQYKQLLNEVSEDFIACMNEAMSFVKEQYKFELNEHIHIGLTDHLFFAVRRLQQGMEIKNPFLHETELAYPKEYAAAEEIIEYMNRCVGVSLPKGEIGFVTLHLHSAVSNRSLSDVNKHTQLVSNLTEVIEKSLNIELDPKDMNHQRLFRHLHQAIQRIQNNTYNEEEPHSLKKVLMEEYPVCYNLSWKLIKIMQHSLQTTIPDSEAVYLTLHMQRLSRTK</sequence>
<dbReference type="Gene3D" id="1.20.58.1950">
    <property type="match status" value="1"/>
</dbReference>
<keyword evidence="4" id="KW-1185">Reference proteome</keyword>
<dbReference type="InterPro" id="IPR036634">
    <property type="entry name" value="PRD_sf"/>
</dbReference>
<dbReference type="InterPro" id="IPR050661">
    <property type="entry name" value="BglG_antiterminators"/>
</dbReference>
<dbReference type="PANTHER" id="PTHR30185">
    <property type="entry name" value="CRYPTIC BETA-GLUCOSIDE BGL OPERON ANTITERMINATOR"/>
    <property type="match status" value="1"/>
</dbReference>
<evidence type="ECO:0000313" key="4">
    <source>
        <dbReference type="Proteomes" id="UP001596142"/>
    </source>
</evidence>
<reference evidence="4" key="1">
    <citation type="journal article" date="2019" name="Int. J. Syst. Evol. Microbiol.">
        <title>The Global Catalogue of Microorganisms (GCM) 10K type strain sequencing project: providing services to taxonomists for standard genome sequencing and annotation.</title>
        <authorList>
            <consortium name="The Broad Institute Genomics Platform"/>
            <consortium name="The Broad Institute Genome Sequencing Center for Infectious Disease"/>
            <person name="Wu L."/>
            <person name="Ma J."/>
        </authorList>
    </citation>
    <scope>NUCLEOTIDE SEQUENCE [LARGE SCALE GENOMIC DNA]</scope>
    <source>
        <strain evidence="4">CECT 7184</strain>
    </source>
</reference>